<feature type="region of interest" description="Disordered" evidence="1">
    <location>
        <begin position="1"/>
        <end position="21"/>
    </location>
</feature>
<gene>
    <name evidence="3" type="ORF">CKAN_01066900</name>
</gene>
<dbReference type="SMART" id="SM00256">
    <property type="entry name" value="FBOX"/>
    <property type="match status" value="1"/>
</dbReference>
<dbReference type="InterPro" id="IPR011043">
    <property type="entry name" value="Gal_Oxase/kelch_b-propeller"/>
</dbReference>
<feature type="domain" description="F-box" evidence="2">
    <location>
        <begin position="29"/>
        <end position="75"/>
    </location>
</feature>
<dbReference type="SUPFAM" id="SSF81383">
    <property type="entry name" value="F-box domain"/>
    <property type="match status" value="1"/>
</dbReference>
<dbReference type="EMBL" id="QPKB01000004">
    <property type="protein sequence ID" value="RWR81963.1"/>
    <property type="molecule type" value="Genomic_DNA"/>
</dbReference>
<evidence type="ECO:0000313" key="3">
    <source>
        <dbReference type="EMBL" id="RWR81963.1"/>
    </source>
</evidence>
<dbReference type="PANTHER" id="PTHR31672">
    <property type="entry name" value="BNACNNG10540D PROTEIN"/>
    <property type="match status" value="1"/>
</dbReference>
<dbReference type="Gene3D" id="1.20.1280.50">
    <property type="match status" value="1"/>
</dbReference>
<proteinExistence type="predicted"/>
<dbReference type="OrthoDB" id="1893842at2759"/>
<keyword evidence="4" id="KW-1185">Reference proteome</keyword>
<dbReference type="PANTHER" id="PTHR31672:SF12">
    <property type="entry name" value="F-BOX DOMAIN-CONTAINING PROTEIN"/>
    <property type="match status" value="1"/>
</dbReference>
<evidence type="ECO:0000259" key="2">
    <source>
        <dbReference type="PROSITE" id="PS50181"/>
    </source>
</evidence>
<dbReference type="InterPro" id="IPR036047">
    <property type="entry name" value="F-box-like_dom_sf"/>
</dbReference>
<evidence type="ECO:0000313" key="4">
    <source>
        <dbReference type="Proteomes" id="UP000283530"/>
    </source>
</evidence>
<accession>A0A443NTW5</accession>
<dbReference type="AlphaFoldDB" id="A0A443NTW5"/>
<evidence type="ECO:0000256" key="1">
    <source>
        <dbReference type="SAM" id="MobiDB-lite"/>
    </source>
</evidence>
<dbReference type="STRING" id="337451.A0A443NTW5"/>
<dbReference type="Pfam" id="PF12937">
    <property type="entry name" value="F-box-like"/>
    <property type="match status" value="1"/>
</dbReference>
<name>A0A443NTW5_9MAGN</name>
<protein>
    <submittedName>
        <fullName evidence="3">Protein UNUSUAL FLORAL ORGANS</fullName>
    </submittedName>
</protein>
<feature type="compositionally biased region" description="Low complexity" evidence="1">
    <location>
        <begin position="8"/>
        <end position="21"/>
    </location>
</feature>
<dbReference type="SUPFAM" id="SSF50965">
    <property type="entry name" value="Galactose oxidase, central domain"/>
    <property type="match status" value="1"/>
</dbReference>
<sequence>METFHAISTSSYSSSSSSPSTSFNPWMDPQIWRNLPHRLLIRILAFLPPPAFFRSRCVCKRFYSLLFSDSFLEMHLHLSPHLHWFIFFKNKDLISFNHNKNTHQNQVLEAPIEGFILDPDENTWYCVSFALIPPSFSPSSSSEGLVCWMSDEAGPKTLILYNPMSRTAAQFPPAQRPRLYPSVGLRVGPSSIDAFLAGDDLISPFAVKNLTTESFHVDGGGFFSLWGTNSPLPRLCSLESGRMVLVNGCFYCMNYSPFSVLAYEIASNTWCKIQAPMRRFLRSPSLVECRGRLVLVAAVEKSKLNVPRSVRMWGLQGCGRTWVELERMPHQLYLQFADAEAGRGFDCVGNGDFIAVTIRGSEQVLLFNFYRKGWSWVSQCPFLRHSGGAASGGGLHGFAYMPRLATPAIALLES</sequence>
<comment type="caution">
    <text evidence="3">The sequence shown here is derived from an EMBL/GenBank/DDBJ whole genome shotgun (WGS) entry which is preliminary data.</text>
</comment>
<dbReference type="InterPro" id="IPR001810">
    <property type="entry name" value="F-box_dom"/>
</dbReference>
<reference evidence="3 4" key="1">
    <citation type="journal article" date="2019" name="Nat. Plants">
        <title>Stout camphor tree genome fills gaps in understanding of flowering plant genome evolution.</title>
        <authorList>
            <person name="Chaw S.M."/>
            <person name="Liu Y.C."/>
            <person name="Wu Y.W."/>
            <person name="Wang H.Y."/>
            <person name="Lin C.I."/>
            <person name="Wu C.S."/>
            <person name="Ke H.M."/>
            <person name="Chang L.Y."/>
            <person name="Hsu C.Y."/>
            <person name="Yang H.T."/>
            <person name="Sudianto E."/>
            <person name="Hsu M.H."/>
            <person name="Wu K.P."/>
            <person name="Wang L.N."/>
            <person name="Leebens-Mack J.H."/>
            <person name="Tsai I.J."/>
        </authorList>
    </citation>
    <scope>NUCLEOTIDE SEQUENCE [LARGE SCALE GENOMIC DNA]</scope>
    <source>
        <strain evidence="4">cv. Chaw 1501</strain>
        <tissue evidence="3">Young leaves</tissue>
    </source>
</reference>
<dbReference type="PROSITE" id="PS50181">
    <property type="entry name" value="FBOX"/>
    <property type="match status" value="1"/>
</dbReference>
<dbReference type="Proteomes" id="UP000283530">
    <property type="component" value="Unassembled WGS sequence"/>
</dbReference>
<organism evidence="3 4">
    <name type="scientific">Cinnamomum micranthum f. kanehirae</name>
    <dbReference type="NCBI Taxonomy" id="337451"/>
    <lineage>
        <taxon>Eukaryota</taxon>
        <taxon>Viridiplantae</taxon>
        <taxon>Streptophyta</taxon>
        <taxon>Embryophyta</taxon>
        <taxon>Tracheophyta</taxon>
        <taxon>Spermatophyta</taxon>
        <taxon>Magnoliopsida</taxon>
        <taxon>Magnoliidae</taxon>
        <taxon>Laurales</taxon>
        <taxon>Lauraceae</taxon>
        <taxon>Cinnamomum</taxon>
    </lineage>
</organism>
<dbReference type="InterPro" id="IPR050796">
    <property type="entry name" value="SCF_F-box_component"/>
</dbReference>